<dbReference type="InterPro" id="IPR008271">
    <property type="entry name" value="Ser/Thr_kinase_AS"/>
</dbReference>
<dbReference type="SUPFAM" id="SSF56112">
    <property type="entry name" value="Protein kinase-like (PK-like)"/>
    <property type="match status" value="1"/>
</dbReference>
<dbReference type="PROSITE" id="PS00107">
    <property type="entry name" value="PROTEIN_KINASE_ATP"/>
    <property type="match status" value="1"/>
</dbReference>
<feature type="domain" description="Protein kinase" evidence="7">
    <location>
        <begin position="401"/>
        <end position="686"/>
    </location>
</feature>
<keyword evidence="2 5" id="KW-0547">Nucleotide-binding</keyword>
<keyword evidence="4 5" id="KW-0067">ATP-binding</keyword>
<comment type="catalytic activity">
    <reaction evidence="6">
        <text>L-threonyl-[protein] + ATP = O-phospho-L-threonyl-[protein] + ADP + H(+)</text>
        <dbReference type="Rhea" id="RHEA:46608"/>
        <dbReference type="Rhea" id="RHEA-COMP:11060"/>
        <dbReference type="Rhea" id="RHEA-COMP:11605"/>
        <dbReference type="ChEBI" id="CHEBI:15378"/>
        <dbReference type="ChEBI" id="CHEBI:30013"/>
        <dbReference type="ChEBI" id="CHEBI:30616"/>
        <dbReference type="ChEBI" id="CHEBI:61977"/>
        <dbReference type="ChEBI" id="CHEBI:456216"/>
        <dbReference type="EC" id="2.7.11.1"/>
    </reaction>
</comment>
<evidence type="ECO:0000256" key="1">
    <source>
        <dbReference type="ARBA" id="ARBA00022679"/>
    </source>
</evidence>
<dbReference type="InterPro" id="IPR019438">
    <property type="entry name" value="Q_salvage"/>
</dbReference>
<dbReference type="Pfam" id="PF10343">
    <property type="entry name" value="Q_salvage"/>
    <property type="match status" value="1"/>
</dbReference>
<dbReference type="InterPro" id="IPR000719">
    <property type="entry name" value="Prot_kinase_dom"/>
</dbReference>
<dbReference type="InterPro" id="IPR011009">
    <property type="entry name" value="Kinase-like_dom_sf"/>
</dbReference>
<dbReference type="Proteomes" id="UP001396334">
    <property type="component" value="Unassembled WGS sequence"/>
</dbReference>
<accession>A0ABR1ZG17</accession>
<dbReference type="Gene3D" id="3.30.200.20">
    <property type="entry name" value="Phosphorylase Kinase, domain 1"/>
    <property type="match status" value="1"/>
</dbReference>
<proteinExistence type="inferred from homology"/>
<evidence type="ECO:0000259" key="7">
    <source>
        <dbReference type="PROSITE" id="PS50011"/>
    </source>
</evidence>
<comment type="function">
    <text evidence="6">Casein kinases are operationally defined by their preferential utilization of acidic proteins as substrates.</text>
</comment>
<organism evidence="8 9">
    <name type="scientific">Hibiscus sabdariffa</name>
    <name type="common">roselle</name>
    <dbReference type="NCBI Taxonomy" id="183260"/>
    <lineage>
        <taxon>Eukaryota</taxon>
        <taxon>Viridiplantae</taxon>
        <taxon>Streptophyta</taxon>
        <taxon>Embryophyta</taxon>
        <taxon>Tracheophyta</taxon>
        <taxon>Spermatophyta</taxon>
        <taxon>Magnoliopsida</taxon>
        <taxon>eudicotyledons</taxon>
        <taxon>Gunneridae</taxon>
        <taxon>Pentapetalae</taxon>
        <taxon>rosids</taxon>
        <taxon>malvids</taxon>
        <taxon>Malvales</taxon>
        <taxon>Malvaceae</taxon>
        <taxon>Malvoideae</taxon>
        <taxon>Hibiscus</taxon>
    </lineage>
</organism>
<gene>
    <name evidence="8" type="ORF">V6N11_061821</name>
</gene>
<name>A0ABR1ZG17_9ROSI</name>
<comment type="similarity">
    <text evidence="6">Belongs to the protein kinase superfamily. Ser/Thr protein kinase family. CK2 subfamily.</text>
</comment>
<feature type="binding site" evidence="5">
    <location>
        <position position="430"/>
    </location>
    <ligand>
        <name>ATP</name>
        <dbReference type="ChEBI" id="CHEBI:30616"/>
    </ligand>
</feature>
<keyword evidence="1 6" id="KW-0808">Transferase</keyword>
<evidence type="ECO:0000256" key="5">
    <source>
        <dbReference type="PROSITE-ProRule" id="PRU10141"/>
    </source>
</evidence>
<keyword evidence="6" id="KW-0723">Serine/threonine-protein kinase</keyword>
<dbReference type="Gene3D" id="1.10.510.10">
    <property type="entry name" value="Transferase(Phosphotransferase) domain 1"/>
    <property type="match status" value="1"/>
</dbReference>
<evidence type="ECO:0000256" key="4">
    <source>
        <dbReference type="ARBA" id="ARBA00022840"/>
    </source>
</evidence>
<dbReference type="EC" id="2.7.11.1" evidence="6"/>
<dbReference type="PANTHER" id="PTHR24054:SF59">
    <property type="entry name" value="CASEIN KINASE II SUBUNIT ALPHA-3"/>
    <property type="match status" value="1"/>
</dbReference>
<keyword evidence="3 6" id="KW-0418">Kinase</keyword>
<protein>
    <recommendedName>
        <fullName evidence="6">Casein kinase II subunit alpha</fullName>
        <shortName evidence="6">CK II alpha</shortName>
        <ecNumber evidence="6">2.7.11.1</ecNumber>
    </recommendedName>
</protein>
<dbReference type="PROSITE" id="PS50011">
    <property type="entry name" value="PROTEIN_KINASE_DOM"/>
    <property type="match status" value="1"/>
</dbReference>
<evidence type="ECO:0000313" key="9">
    <source>
        <dbReference type="Proteomes" id="UP001396334"/>
    </source>
</evidence>
<reference evidence="8 9" key="1">
    <citation type="journal article" date="2024" name="G3 (Bethesda)">
        <title>Genome assembly of Hibiscus sabdariffa L. provides insights into metabolisms of medicinal natural products.</title>
        <authorList>
            <person name="Kim T."/>
        </authorList>
    </citation>
    <scope>NUCLEOTIDE SEQUENCE [LARGE SCALE GENOMIC DNA]</scope>
    <source>
        <strain evidence="8">TK-2024</strain>
        <tissue evidence="8">Old leaves</tissue>
    </source>
</reference>
<comment type="caution">
    <text evidence="8">The sequence shown here is derived from an EMBL/GenBank/DDBJ whole genome shotgun (WGS) entry which is preliminary data.</text>
</comment>
<sequence>MEEVRQTSAWVARNSSHVTIDSSGIEKVVEKMKDSIPKVEWDYEGIHYFDNGPLTVQYLFVLDALNFCFWPDKDLNYDHLAKGLKDALLNDNAAFDADRLQKYTGPQLRKLLKWPRPLPLEEERVGFELERSFEGKASKLVESCGKSAVKLVALVTRHFPGFRDHSVYKGHQVFLYKRAQIFAADLWGAFKGQGFGEFNDICSITMFADYIVPAVLQQLGVLKYSSANAIQASSEIGAGTEEEIELRACSIYAVEKMRELLSIKSGKQVLSVELDLWLWSVGVQCPSLQHHRNTVDILLSRIICLQEAGQENFGLECLRNQTRRANLPLLFCLLLVCAIVASRAPLAHLGGDNSKVDEISYRSRRRIMSKSRVYTDVNVLRPKEYWDYESLTVQWGDQDDYEVVRKVGRGKYSEVFEGINFSNNERCIIKILKPVKKKKIKREIKILQNLCGGPNIVKLLDIVRDPHSKTPSLIFEYVNSTDFKVLYPTLTDYDIRYYIYELLKALDYCHSQGIMHRDVKPHNVMIDHELRKLRLIDWGLAEFYHPGKEYNVRVASRYFKGPELLVDLQDYDYSLDLWSLGCMFAGMIFRKEQFFYGHDNQDQLVKIAKVLGTDELNAYLNKYHLELDPQLDALVGRHSRKPWSRFINADNQHLVSPEAIDFLDKLLRYDHQDRPTAKEAMAHPYFSQVRAAESSRMRTQ</sequence>
<dbReference type="InterPro" id="IPR045216">
    <property type="entry name" value="CK2_alpha"/>
</dbReference>
<dbReference type="PANTHER" id="PTHR24054">
    <property type="entry name" value="CASEIN KINASE II SUBUNIT ALPHA"/>
    <property type="match status" value="1"/>
</dbReference>
<evidence type="ECO:0000256" key="2">
    <source>
        <dbReference type="ARBA" id="ARBA00022741"/>
    </source>
</evidence>
<dbReference type="SMART" id="SM00220">
    <property type="entry name" value="S_TKc"/>
    <property type="match status" value="1"/>
</dbReference>
<dbReference type="Pfam" id="PF00069">
    <property type="entry name" value="Pkinase"/>
    <property type="match status" value="1"/>
</dbReference>
<evidence type="ECO:0000256" key="3">
    <source>
        <dbReference type="ARBA" id="ARBA00022777"/>
    </source>
</evidence>
<dbReference type="CDD" id="cd14132">
    <property type="entry name" value="STKc_CK2_alpha"/>
    <property type="match status" value="1"/>
</dbReference>
<dbReference type="InterPro" id="IPR017441">
    <property type="entry name" value="Protein_kinase_ATP_BS"/>
</dbReference>
<evidence type="ECO:0000313" key="8">
    <source>
        <dbReference type="EMBL" id="KAK8479384.1"/>
    </source>
</evidence>
<dbReference type="PROSITE" id="PS00108">
    <property type="entry name" value="PROTEIN_KINASE_ST"/>
    <property type="match status" value="1"/>
</dbReference>
<comment type="catalytic activity">
    <reaction evidence="6">
        <text>L-seryl-[protein] + ATP = O-phospho-L-seryl-[protein] + ADP + H(+)</text>
        <dbReference type="Rhea" id="RHEA:17989"/>
        <dbReference type="Rhea" id="RHEA-COMP:9863"/>
        <dbReference type="Rhea" id="RHEA-COMP:11604"/>
        <dbReference type="ChEBI" id="CHEBI:15378"/>
        <dbReference type="ChEBI" id="CHEBI:29999"/>
        <dbReference type="ChEBI" id="CHEBI:30616"/>
        <dbReference type="ChEBI" id="CHEBI:83421"/>
        <dbReference type="ChEBI" id="CHEBI:456216"/>
        <dbReference type="EC" id="2.7.11.1"/>
    </reaction>
</comment>
<dbReference type="EMBL" id="JBBPBN010001190">
    <property type="protein sequence ID" value="KAK8479384.1"/>
    <property type="molecule type" value="Genomic_DNA"/>
</dbReference>
<evidence type="ECO:0000256" key="6">
    <source>
        <dbReference type="RuleBase" id="RU369118"/>
    </source>
</evidence>
<keyword evidence="9" id="KW-1185">Reference proteome</keyword>